<sequence length="941" mass="101903">MWRGDAMLGKRPGQAKFNGAPKRAATGNGRKDFDGRLWTTSAAEQVALRTADYDRLGIVFKVFGAQRTGDDSGEVVALERGKSESRTAAFVDRKSMAPPFGIFFMSSGAKRRGPSEAESVAMTEPRPRVEVTAHLEEPQYAFSLNLFAEDSPDAGASEQAPSEGIYDDVAPTPSTPASPEPPSPAKKIELKIPTQARVPTLMANAHARGQKARLSNVQSAPMLPAMFSPHVPAMYVSRSTSWRPSAGLALSMSSSSRSCSTQEFLSSKSKAAPLGSAWREGDAGSDGEPVRTNPDDGAEYVHGCVPNWGRERTVRSVAAVEHKLTWTYYRMRGLRAAAPQVPKTGKERVAKIFGLGRENRASASGFVQRADMPKLLFLIAKSTRKEHNMLHQKYHKKAYGCYGLLRGYPAEQSQLQKYDHYVRSSDRRFDQLHQALQRANTKLAAAPKKTRQWQKALLGPAATLADFMKAEEAQTEEPPPRMRDLRIRTEPECSAAFLRAPECARHVPASSTSRAESAEEDQVTRDGGIRQLGPPGSGVRLGVSGTQKPLSGETFVLATVALGAHNHDSLRQFARHVRLKQSIGLVAHGSLRQLATSNPSSEQPFAVVNLAMPAFAVPGYALLLLAAANGQWNDSNGSEFENAEFNYTNRSAVELTSCPPRSTESDESLAATGCWSLRFNMCVKKSRTMLNGECASAYGAPPVYAWAPPAYGGAPPVAVGAPVRVPAVVQATVVQESHQSNQIACGLDPGAGSFEDRSAAHAEWRTFVAPERQRFSRLGESGPPTFAGRRLAVSLARGLGCNVCQQLLKVLWDHLHRPSATNMGDFLDRGCTALVKDHLLKEGWAPNSGERCAGAGTLAADGEPWCLIQDPLSSIVEHPHLAENYDPGADSLILACEHTIAKNRGRVITYLTSFRDGAPARVRNEYLMRSACVEAACCTSF</sequence>
<feature type="region of interest" description="Disordered" evidence="1">
    <location>
        <begin position="505"/>
        <end position="545"/>
    </location>
</feature>
<feature type="region of interest" description="Disordered" evidence="1">
    <location>
        <begin position="266"/>
        <end position="296"/>
    </location>
</feature>
<dbReference type="AlphaFoldDB" id="A0A1Q9EDC9"/>
<organism evidence="2 3">
    <name type="scientific">Symbiodinium microadriaticum</name>
    <name type="common">Dinoflagellate</name>
    <name type="synonym">Zooxanthella microadriatica</name>
    <dbReference type="NCBI Taxonomy" id="2951"/>
    <lineage>
        <taxon>Eukaryota</taxon>
        <taxon>Sar</taxon>
        <taxon>Alveolata</taxon>
        <taxon>Dinophyceae</taxon>
        <taxon>Suessiales</taxon>
        <taxon>Symbiodiniaceae</taxon>
        <taxon>Symbiodinium</taxon>
    </lineage>
</organism>
<feature type="region of interest" description="Disordered" evidence="1">
    <location>
        <begin position="1"/>
        <end position="33"/>
    </location>
</feature>
<accession>A0A1Q9EDC9</accession>
<evidence type="ECO:0000313" key="2">
    <source>
        <dbReference type="EMBL" id="OLQ05446.1"/>
    </source>
</evidence>
<dbReference type="EMBL" id="LSRX01000185">
    <property type="protein sequence ID" value="OLQ05446.1"/>
    <property type="molecule type" value="Genomic_DNA"/>
</dbReference>
<evidence type="ECO:0000256" key="1">
    <source>
        <dbReference type="SAM" id="MobiDB-lite"/>
    </source>
</evidence>
<gene>
    <name evidence="2" type="ORF">AK812_SmicGene11374</name>
</gene>
<comment type="caution">
    <text evidence="2">The sequence shown here is derived from an EMBL/GenBank/DDBJ whole genome shotgun (WGS) entry which is preliminary data.</text>
</comment>
<reference evidence="2 3" key="1">
    <citation type="submission" date="2016-02" db="EMBL/GenBank/DDBJ databases">
        <title>Genome analysis of coral dinoflagellate symbionts highlights evolutionary adaptations to a symbiotic lifestyle.</title>
        <authorList>
            <person name="Aranda M."/>
            <person name="Li Y."/>
            <person name="Liew Y.J."/>
            <person name="Baumgarten S."/>
            <person name="Simakov O."/>
            <person name="Wilson M."/>
            <person name="Piel J."/>
            <person name="Ashoor H."/>
            <person name="Bougouffa S."/>
            <person name="Bajic V.B."/>
            <person name="Ryu T."/>
            <person name="Ravasi T."/>
            <person name="Bayer T."/>
            <person name="Micklem G."/>
            <person name="Kim H."/>
            <person name="Bhak J."/>
            <person name="Lajeunesse T.C."/>
            <person name="Voolstra C.R."/>
        </authorList>
    </citation>
    <scope>NUCLEOTIDE SEQUENCE [LARGE SCALE GENOMIC DNA]</scope>
    <source>
        <strain evidence="2 3">CCMP2467</strain>
    </source>
</reference>
<feature type="compositionally biased region" description="Pro residues" evidence="1">
    <location>
        <begin position="173"/>
        <end position="184"/>
    </location>
</feature>
<dbReference type="Proteomes" id="UP000186817">
    <property type="component" value="Unassembled WGS sequence"/>
</dbReference>
<name>A0A1Q9EDC9_SYMMI</name>
<dbReference type="OrthoDB" id="412637at2759"/>
<evidence type="ECO:0000313" key="3">
    <source>
        <dbReference type="Proteomes" id="UP000186817"/>
    </source>
</evidence>
<protein>
    <submittedName>
        <fullName evidence="2">Uncharacterized protein</fullName>
    </submittedName>
</protein>
<feature type="region of interest" description="Disordered" evidence="1">
    <location>
        <begin position="151"/>
        <end position="186"/>
    </location>
</feature>
<keyword evidence="3" id="KW-1185">Reference proteome</keyword>
<proteinExistence type="predicted"/>